<keyword evidence="1" id="KW-0732">Signal</keyword>
<dbReference type="SUPFAM" id="SSF49503">
    <property type="entry name" value="Cupredoxins"/>
    <property type="match status" value="1"/>
</dbReference>
<gene>
    <name evidence="2" type="ORF">B0H16DRAFT_1764074</name>
</gene>
<protein>
    <recommendedName>
        <fullName evidence="4">Extracellular serine-rich protein</fullName>
    </recommendedName>
</protein>
<sequence>MRFSPLTVTLIAGAVASTNAQITINVGAEATSPNGGIFQFNPSTSTAPNGTVVTFLFSGIPGNHSVTQSSFDAPCEPLAGGFDSGWIGIGAATTPLPQWNVTITNDAKPIWFYCKQLLPAPHCSAGMVGGINVPTSGANTFAAFQANAKAAKSAGQAAGGLVGIGASASAEPLVPSGAVFYGPGVSATAPAGGVASGSAPGRGTGFSPWRGVAWRAAVAVLACPDVARRGFWMTLTLWDDRNAQIGFH</sequence>
<dbReference type="PANTHER" id="PTHR34883">
    <property type="entry name" value="SERINE-RICH PROTEIN, PUTATIVE-RELATED-RELATED"/>
    <property type="match status" value="1"/>
</dbReference>
<evidence type="ECO:0008006" key="4">
    <source>
        <dbReference type="Google" id="ProtNLM"/>
    </source>
</evidence>
<accession>A0AAD7I6W6</accession>
<feature type="signal peptide" evidence="1">
    <location>
        <begin position="1"/>
        <end position="20"/>
    </location>
</feature>
<evidence type="ECO:0000313" key="2">
    <source>
        <dbReference type="EMBL" id="KAJ7736465.1"/>
    </source>
</evidence>
<evidence type="ECO:0000256" key="1">
    <source>
        <dbReference type="SAM" id="SignalP"/>
    </source>
</evidence>
<dbReference type="InterPro" id="IPR008972">
    <property type="entry name" value="Cupredoxin"/>
</dbReference>
<keyword evidence="3" id="KW-1185">Reference proteome</keyword>
<dbReference type="CDD" id="cd00920">
    <property type="entry name" value="Cupredoxin"/>
    <property type="match status" value="1"/>
</dbReference>
<evidence type="ECO:0000313" key="3">
    <source>
        <dbReference type="Proteomes" id="UP001215598"/>
    </source>
</evidence>
<dbReference type="EMBL" id="JARKIB010000121">
    <property type="protein sequence ID" value="KAJ7736465.1"/>
    <property type="molecule type" value="Genomic_DNA"/>
</dbReference>
<dbReference type="Gene3D" id="2.60.40.420">
    <property type="entry name" value="Cupredoxins - blue copper proteins"/>
    <property type="match status" value="1"/>
</dbReference>
<reference evidence="2" key="1">
    <citation type="submission" date="2023-03" db="EMBL/GenBank/DDBJ databases">
        <title>Massive genome expansion in bonnet fungi (Mycena s.s.) driven by repeated elements and novel gene families across ecological guilds.</title>
        <authorList>
            <consortium name="Lawrence Berkeley National Laboratory"/>
            <person name="Harder C.B."/>
            <person name="Miyauchi S."/>
            <person name="Viragh M."/>
            <person name="Kuo A."/>
            <person name="Thoen E."/>
            <person name="Andreopoulos B."/>
            <person name="Lu D."/>
            <person name="Skrede I."/>
            <person name="Drula E."/>
            <person name="Henrissat B."/>
            <person name="Morin E."/>
            <person name="Kohler A."/>
            <person name="Barry K."/>
            <person name="LaButti K."/>
            <person name="Morin E."/>
            <person name="Salamov A."/>
            <person name="Lipzen A."/>
            <person name="Mereny Z."/>
            <person name="Hegedus B."/>
            <person name="Baldrian P."/>
            <person name="Stursova M."/>
            <person name="Weitz H."/>
            <person name="Taylor A."/>
            <person name="Grigoriev I.V."/>
            <person name="Nagy L.G."/>
            <person name="Martin F."/>
            <person name="Kauserud H."/>
        </authorList>
    </citation>
    <scope>NUCLEOTIDE SEQUENCE</scope>
    <source>
        <strain evidence="2">CBHHK182m</strain>
    </source>
</reference>
<dbReference type="Proteomes" id="UP001215598">
    <property type="component" value="Unassembled WGS sequence"/>
</dbReference>
<proteinExistence type="predicted"/>
<dbReference type="AlphaFoldDB" id="A0AAD7I6W6"/>
<comment type="caution">
    <text evidence="2">The sequence shown here is derived from an EMBL/GenBank/DDBJ whole genome shotgun (WGS) entry which is preliminary data.</text>
</comment>
<dbReference type="PANTHER" id="PTHR34883:SF15">
    <property type="entry name" value="EXTRACELLULAR SERINE-RICH PROTEIN"/>
    <property type="match status" value="1"/>
</dbReference>
<organism evidence="2 3">
    <name type="scientific">Mycena metata</name>
    <dbReference type="NCBI Taxonomy" id="1033252"/>
    <lineage>
        <taxon>Eukaryota</taxon>
        <taxon>Fungi</taxon>
        <taxon>Dikarya</taxon>
        <taxon>Basidiomycota</taxon>
        <taxon>Agaricomycotina</taxon>
        <taxon>Agaricomycetes</taxon>
        <taxon>Agaricomycetidae</taxon>
        <taxon>Agaricales</taxon>
        <taxon>Marasmiineae</taxon>
        <taxon>Mycenaceae</taxon>
        <taxon>Mycena</taxon>
    </lineage>
</organism>
<feature type="chain" id="PRO_5042292548" description="Extracellular serine-rich protein" evidence="1">
    <location>
        <begin position="21"/>
        <end position="248"/>
    </location>
</feature>
<dbReference type="InterPro" id="IPR052953">
    <property type="entry name" value="Ser-rich/MCO-related"/>
</dbReference>
<name>A0AAD7I6W6_9AGAR</name>